<dbReference type="AlphaFoldDB" id="A0A0F9B0T9"/>
<name>A0A0F9B0T9_9ZZZZ</name>
<gene>
    <name evidence="2" type="ORF">LCGC14_2507760</name>
</gene>
<feature type="region of interest" description="Disordered" evidence="1">
    <location>
        <begin position="1"/>
        <end position="20"/>
    </location>
</feature>
<accession>A0A0F9B0T9</accession>
<evidence type="ECO:0000256" key="1">
    <source>
        <dbReference type="SAM" id="MobiDB-lite"/>
    </source>
</evidence>
<comment type="caution">
    <text evidence="2">The sequence shown here is derived from an EMBL/GenBank/DDBJ whole genome shotgun (WGS) entry which is preliminary data.</text>
</comment>
<reference evidence="2" key="1">
    <citation type="journal article" date="2015" name="Nature">
        <title>Complex archaea that bridge the gap between prokaryotes and eukaryotes.</title>
        <authorList>
            <person name="Spang A."/>
            <person name="Saw J.H."/>
            <person name="Jorgensen S.L."/>
            <person name="Zaremba-Niedzwiedzka K."/>
            <person name="Martijn J."/>
            <person name="Lind A.E."/>
            <person name="van Eijk R."/>
            <person name="Schleper C."/>
            <person name="Guy L."/>
            <person name="Ettema T.J."/>
        </authorList>
    </citation>
    <scope>NUCLEOTIDE SEQUENCE</scope>
</reference>
<proteinExistence type="predicted"/>
<dbReference type="EMBL" id="LAZR01040145">
    <property type="protein sequence ID" value="KKL15220.1"/>
    <property type="molecule type" value="Genomic_DNA"/>
</dbReference>
<evidence type="ECO:0000313" key="2">
    <source>
        <dbReference type="EMBL" id="KKL15220.1"/>
    </source>
</evidence>
<protein>
    <submittedName>
        <fullName evidence="2">Uncharacterized protein</fullName>
    </submittedName>
</protein>
<sequence length="96" mass="10928">MPKKARKPEKKVWVHRPPPTQTPHEIMSMLDAANMVSLLGQVFSCMPPSFKDLLRERGFLQFSFADYDILITSKKKFDRPIGAYGKARYGGDNRAA</sequence>
<organism evidence="2">
    <name type="scientific">marine sediment metagenome</name>
    <dbReference type="NCBI Taxonomy" id="412755"/>
    <lineage>
        <taxon>unclassified sequences</taxon>
        <taxon>metagenomes</taxon>
        <taxon>ecological metagenomes</taxon>
    </lineage>
</organism>